<dbReference type="RefSeq" id="WP_111714180.1">
    <property type="nucleotide sequence ID" value="NZ_JBHSSR010000001.1"/>
</dbReference>
<keyword evidence="1" id="KW-1133">Transmembrane helix</keyword>
<dbReference type="AlphaFoldDB" id="A0A327ZUD8"/>
<protein>
    <submittedName>
        <fullName evidence="2">Uncharacterized protein</fullName>
    </submittedName>
</protein>
<dbReference type="Proteomes" id="UP000249808">
    <property type="component" value="Unassembled WGS sequence"/>
</dbReference>
<accession>A0A327ZUD8</accession>
<keyword evidence="3" id="KW-1185">Reference proteome</keyword>
<gene>
    <name evidence="2" type="ORF">BHU61_00730</name>
</gene>
<proteinExistence type="predicted"/>
<evidence type="ECO:0000313" key="2">
    <source>
        <dbReference type="EMBL" id="RAK46003.1"/>
    </source>
</evidence>
<evidence type="ECO:0000313" key="3">
    <source>
        <dbReference type="Proteomes" id="UP000249808"/>
    </source>
</evidence>
<keyword evidence="1" id="KW-0812">Transmembrane</keyword>
<feature type="transmembrane region" description="Helical" evidence="1">
    <location>
        <begin position="12"/>
        <end position="29"/>
    </location>
</feature>
<feature type="transmembrane region" description="Helical" evidence="1">
    <location>
        <begin position="41"/>
        <end position="61"/>
    </location>
</feature>
<reference evidence="2 3" key="1">
    <citation type="journal article" date="2018" name="Front. Microbiol.">
        <title>Description and Comparative Genomics of Macrococcus caseolyticus subsp. hominis subsp. nov., Macrococcus goetzii sp. nov., Macrococcus epidermidis sp. nov., and Macrococcus bohemicus sp. nov., Novel Macrococci From Human Clinical Material With Virulence Potential and Suspected Uptake of Foreign DNA by Natural Transformation.</title>
        <authorList>
            <person name="Maslanova I."/>
            <person name="Wertheimer Z."/>
            <person name="Sedlacek I."/>
            <person name="Svec P."/>
            <person name="Indrakova A."/>
            <person name="Kovarovic V."/>
            <person name="Schumann P."/>
            <person name="Sproer C."/>
            <person name="Kralova S."/>
            <person name="Sedo O."/>
            <person name="Kristofova L."/>
            <person name="Vrbovska V."/>
            <person name="Fuzik T."/>
            <person name="Petras P."/>
            <person name="Zdrahal Z."/>
            <person name="Ruzickova V."/>
            <person name="Doskar J."/>
            <person name="Pantucek R."/>
        </authorList>
    </citation>
    <scope>NUCLEOTIDE SEQUENCE [LARGE SCALE GENOMIC DNA]</scope>
    <source>
        <strain evidence="2 3">01/688</strain>
    </source>
</reference>
<comment type="caution">
    <text evidence="2">The sequence shown here is derived from an EMBL/GenBank/DDBJ whole genome shotgun (WGS) entry which is preliminary data.</text>
</comment>
<name>A0A327ZUD8_9STAP</name>
<feature type="transmembrane region" description="Helical" evidence="1">
    <location>
        <begin position="88"/>
        <end position="109"/>
    </location>
</feature>
<organism evidence="2 3">
    <name type="scientific">Macrococcus epidermidis</name>
    <dbReference type="NCBI Taxonomy" id="1902580"/>
    <lineage>
        <taxon>Bacteria</taxon>
        <taxon>Bacillati</taxon>
        <taxon>Bacillota</taxon>
        <taxon>Bacilli</taxon>
        <taxon>Bacillales</taxon>
        <taxon>Staphylococcaceae</taxon>
        <taxon>Macrococcus</taxon>
    </lineage>
</organism>
<keyword evidence="1" id="KW-0472">Membrane</keyword>
<dbReference type="EMBL" id="PZJH01000001">
    <property type="protein sequence ID" value="RAK46003.1"/>
    <property type="molecule type" value="Genomic_DNA"/>
</dbReference>
<sequence length="142" mass="16671">MIAKNLTRKKQIRNSLIACLGILMSNYYINYCMHPEKLYDINAYMPMFIGALTGTIIVYFISKKKHPGNLNTKVTDERDEMLSKEYNTLVFPFLFLYLPCLFMLLALPFKIESISFFQLSIAWWILLMIYAIGYTIFHKINS</sequence>
<evidence type="ECO:0000256" key="1">
    <source>
        <dbReference type="SAM" id="Phobius"/>
    </source>
</evidence>
<feature type="transmembrane region" description="Helical" evidence="1">
    <location>
        <begin position="115"/>
        <end position="137"/>
    </location>
</feature>